<dbReference type="Proteomes" id="UP000321306">
    <property type="component" value="Unassembled WGS sequence"/>
</dbReference>
<dbReference type="Pfam" id="PF00293">
    <property type="entry name" value="NUDIX"/>
    <property type="match status" value="1"/>
</dbReference>
<gene>
    <name evidence="4" type="ORF">DC3_20700</name>
</gene>
<dbReference type="NCBIfam" id="NF003790">
    <property type="entry name" value="PRK05379.2-2"/>
    <property type="match status" value="1"/>
</dbReference>
<evidence type="ECO:0000256" key="1">
    <source>
        <dbReference type="ARBA" id="ARBA00022679"/>
    </source>
</evidence>
<evidence type="ECO:0000313" key="4">
    <source>
        <dbReference type="EMBL" id="GEM46435.1"/>
    </source>
</evidence>
<evidence type="ECO:0000313" key="5">
    <source>
        <dbReference type="Proteomes" id="UP000321306"/>
    </source>
</evidence>
<dbReference type="InterPro" id="IPR004821">
    <property type="entry name" value="Cyt_trans-like"/>
</dbReference>
<dbReference type="SUPFAM" id="SSF55811">
    <property type="entry name" value="Nudix"/>
    <property type="match status" value="1"/>
</dbReference>
<reference evidence="4 5" key="1">
    <citation type="submission" date="2019-07" db="EMBL/GenBank/DDBJ databases">
        <title>Whole genome shotgun sequence of Deinococcus cellulosilyticus NBRC 106333.</title>
        <authorList>
            <person name="Hosoyama A."/>
            <person name="Uohara A."/>
            <person name="Ohji S."/>
            <person name="Ichikawa N."/>
        </authorList>
    </citation>
    <scope>NUCLEOTIDE SEQUENCE [LARGE SCALE GENOMIC DNA]</scope>
    <source>
        <strain evidence="4 5">NBRC 106333</strain>
    </source>
</reference>
<dbReference type="NCBIfam" id="TIGR00125">
    <property type="entry name" value="cyt_tran_rel"/>
    <property type="match status" value="1"/>
</dbReference>
<proteinExistence type="predicted"/>
<keyword evidence="5" id="KW-1185">Reference proteome</keyword>
<dbReference type="Gene3D" id="3.40.50.620">
    <property type="entry name" value="HUPs"/>
    <property type="match status" value="1"/>
</dbReference>
<dbReference type="GO" id="GO:0016779">
    <property type="term" value="F:nucleotidyltransferase activity"/>
    <property type="evidence" value="ECO:0007669"/>
    <property type="project" value="UniProtKB-KW"/>
</dbReference>
<dbReference type="InterPro" id="IPR000086">
    <property type="entry name" value="NUDIX_hydrolase_dom"/>
</dbReference>
<sequence>MRKRKYTFGVFIGRFEPPHNAHLQVMLEGLEAADKLIVVIGSARAARNTKNPFTADERQEMILQSLLEAGANKNKILFTTVRDYFYNENMWLADVQAGVLNLTRGNTDIALLGHEKDESSYYLRSFPEWAFIPTRVKSPLNSTDLRKIYFEQGLSDTLKENVPPAVARFLSDFLKTEEYQNLKVEHQDIQAYKASWKDAPFPPTFVTTDAVVVKSGHVLLIRRASNPGKGKLAMPGGFLDIDEKLITSCIRELREETGIQIDNIETFLKDQRVFDYPTRSLRGRTITHAFLFDLGIGQLPRVQGQDDAAEALWVPISDVFAHPEWFFEDHYIIIEHFLLKN</sequence>
<dbReference type="EMBL" id="BJXB01000008">
    <property type="protein sequence ID" value="GEM46435.1"/>
    <property type="molecule type" value="Genomic_DNA"/>
</dbReference>
<keyword evidence="2" id="KW-0548">Nucleotidyltransferase</keyword>
<comment type="caution">
    <text evidence="4">The sequence shown here is derived from an EMBL/GenBank/DDBJ whole genome shotgun (WGS) entry which is preliminary data.</text>
</comment>
<dbReference type="PROSITE" id="PS51462">
    <property type="entry name" value="NUDIX"/>
    <property type="match status" value="1"/>
</dbReference>
<feature type="domain" description="Nudix hydrolase" evidence="3">
    <location>
        <begin position="203"/>
        <end position="337"/>
    </location>
</feature>
<organism evidence="4 5">
    <name type="scientific">Deinococcus cellulosilyticus (strain DSM 18568 / NBRC 106333 / KACC 11606 / 5516J-15)</name>
    <dbReference type="NCBI Taxonomy" id="1223518"/>
    <lineage>
        <taxon>Bacteria</taxon>
        <taxon>Thermotogati</taxon>
        <taxon>Deinococcota</taxon>
        <taxon>Deinococci</taxon>
        <taxon>Deinococcales</taxon>
        <taxon>Deinococcaceae</taxon>
        <taxon>Deinococcus</taxon>
    </lineage>
</organism>
<protein>
    <submittedName>
        <fullName evidence="4">ADP-ribose pyrophosphatase</fullName>
    </submittedName>
</protein>
<dbReference type="RefSeq" id="WP_146884257.1">
    <property type="nucleotide sequence ID" value="NZ_BJXB01000008.1"/>
</dbReference>
<dbReference type="PANTHER" id="PTHR21342">
    <property type="entry name" value="PHOSPHOPANTETHEINE ADENYLYLTRANSFERASE"/>
    <property type="match status" value="1"/>
</dbReference>
<dbReference type="SUPFAM" id="SSF52374">
    <property type="entry name" value="Nucleotidylyl transferase"/>
    <property type="match status" value="1"/>
</dbReference>
<accession>A0A511N0N0</accession>
<dbReference type="AlphaFoldDB" id="A0A511N0N0"/>
<dbReference type="InterPro" id="IPR014729">
    <property type="entry name" value="Rossmann-like_a/b/a_fold"/>
</dbReference>
<evidence type="ECO:0000259" key="3">
    <source>
        <dbReference type="PROSITE" id="PS51462"/>
    </source>
</evidence>
<dbReference type="OrthoDB" id="9786141at2"/>
<dbReference type="Gene3D" id="3.90.79.10">
    <property type="entry name" value="Nucleoside Triphosphate Pyrophosphohydrolase"/>
    <property type="match status" value="1"/>
</dbReference>
<evidence type="ECO:0000256" key="2">
    <source>
        <dbReference type="ARBA" id="ARBA00022695"/>
    </source>
</evidence>
<dbReference type="InterPro" id="IPR015797">
    <property type="entry name" value="NUDIX_hydrolase-like_dom_sf"/>
</dbReference>
<name>A0A511N0N0_DEIC1</name>
<dbReference type="Pfam" id="PF01467">
    <property type="entry name" value="CTP_transf_like"/>
    <property type="match status" value="1"/>
</dbReference>
<keyword evidence="1" id="KW-0808">Transferase</keyword>
<dbReference type="PANTHER" id="PTHR21342:SF0">
    <property type="entry name" value="BIFUNCTIONAL NMN ADENYLYLTRANSFERASE_NUDIX HYDROLASE"/>
    <property type="match status" value="1"/>
</dbReference>
<dbReference type="CDD" id="cd18873">
    <property type="entry name" value="NUDIX_NadM_like"/>
    <property type="match status" value="1"/>
</dbReference>